<sequence length="68" mass="7612">MQEFICLGGRFTPYLIGKLRFPIVGRAREGEVELVHLNETKKPLKEGIVGKSKLKMNKFPGKRANGAN</sequence>
<dbReference type="EMBL" id="CP068595">
    <property type="protein sequence ID" value="QQZ61453.1"/>
    <property type="molecule type" value="Genomic_DNA"/>
</dbReference>
<name>A0A974SCH3_9BACL</name>
<dbReference type="KEGG" id="pson:JI735_01290"/>
<evidence type="ECO:0000313" key="2">
    <source>
        <dbReference type="Proteomes" id="UP000595841"/>
    </source>
</evidence>
<accession>A0A974SCH3</accession>
<proteinExistence type="predicted"/>
<protein>
    <submittedName>
        <fullName evidence="1">Uncharacterized protein</fullName>
    </submittedName>
</protein>
<dbReference type="Proteomes" id="UP000595841">
    <property type="component" value="Chromosome"/>
</dbReference>
<evidence type="ECO:0000313" key="1">
    <source>
        <dbReference type="EMBL" id="QQZ61453.1"/>
    </source>
</evidence>
<dbReference type="AlphaFoldDB" id="A0A974SCH3"/>
<reference evidence="1 2" key="1">
    <citation type="submission" date="2021-01" db="EMBL/GenBank/DDBJ databases">
        <title>Whole genome sequence of Paenibacillus sonchi LMG 24727 for comparative genomics.</title>
        <authorList>
            <person name="Lee G."/>
            <person name="Kim M.-J."/>
            <person name="Lim K."/>
            <person name="Shin J.-H."/>
        </authorList>
    </citation>
    <scope>NUCLEOTIDE SEQUENCE [LARGE SCALE GENOMIC DNA]</scope>
    <source>
        <strain evidence="1 2">LMG 24727</strain>
    </source>
</reference>
<gene>
    <name evidence="1" type="ORF">JI735_01290</name>
</gene>
<organism evidence="1 2">
    <name type="scientific">Paenibacillus sonchi</name>
    <dbReference type="NCBI Taxonomy" id="373687"/>
    <lineage>
        <taxon>Bacteria</taxon>
        <taxon>Bacillati</taxon>
        <taxon>Bacillota</taxon>
        <taxon>Bacilli</taxon>
        <taxon>Bacillales</taxon>
        <taxon>Paenibacillaceae</taxon>
        <taxon>Paenibacillus</taxon>
        <taxon>Paenibacillus sonchi group</taxon>
    </lineage>
</organism>
<dbReference type="RefSeq" id="WP_039832772.1">
    <property type="nucleotide sequence ID" value="NZ_CP068595.1"/>
</dbReference>
<keyword evidence="2" id="KW-1185">Reference proteome</keyword>